<protein>
    <submittedName>
        <fullName evidence="1">Uncharacterized protein</fullName>
    </submittedName>
</protein>
<keyword evidence="2" id="KW-1185">Reference proteome</keyword>
<reference evidence="1" key="1">
    <citation type="journal article" date="2019" name="bioRxiv">
        <title>The Genome of the Zebra Mussel, Dreissena polymorpha: A Resource for Invasive Species Research.</title>
        <authorList>
            <person name="McCartney M.A."/>
            <person name="Auch B."/>
            <person name="Kono T."/>
            <person name="Mallez S."/>
            <person name="Zhang Y."/>
            <person name="Obille A."/>
            <person name="Becker A."/>
            <person name="Abrahante J.E."/>
            <person name="Garbe J."/>
            <person name="Badalamenti J.P."/>
            <person name="Herman A."/>
            <person name="Mangelson H."/>
            <person name="Liachko I."/>
            <person name="Sullivan S."/>
            <person name="Sone E.D."/>
            <person name="Koren S."/>
            <person name="Silverstein K.A.T."/>
            <person name="Beckman K.B."/>
            <person name="Gohl D.M."/>
        </authorList>
    </citation>
    <scope>NUCLEOTIDE SEQUENCE</scope>
    <source>
        <strain evidence="1">Duluth1</strain>
        <tissue evidence="1">Whole animal</tissue>
    </source>
</reference>
<evidence type="ECO:0000313" key="1">
    <source>
        <dbReference type="EMBL" id="KAH3858264.1"/>
    </source>
</evidence>
<evidence type="ECO:0000313" key="2">
    <source>
        <dbReference type="Proteomes" id="UP000828390"/>
    </source>
</evidence>
<gene>
    <name evidence="1" type="ORF">DPMN_100885</name>
</gene>
<proteinExistence type="predicted"/>
<reference evidence="1" key="2">
    <citation type="submission" date="2020-11" db="EMBL/GenBank/DDBJ databases">
        <authorList>
            <person name="McCartney M.A."/>
            <person name="Auch B."/>
            <person name="Kono T."/>
            <person name="Mallez S."/>
            <person name="Becker A."/>
            <person name="Gohl D.M."/>
            <person name="Silverstein K.A.T."/>
            <person name="Koren S."/>
            <person name="Bechman K.B."/>
            <person name="Herman A."/>
            <person name="Abrahante J.E."/>
            <person name="Garbe J."/>
        </authorList>
    </citation>
    <scope>NUCLEOTIDE SEQUENCE</scope>
    <source>
        <strain evidence="1">Duluth1</strain>
        <tissue evidence="1">Whole animal</tissue>
    </source>
</reference>
<sequence length="124" mass="13963">MKQADESLRMANICDGNFLTNKQYRIKTKQVRIKSEGRLQVGTAAKPQARIDHNVNEPIAGIFESVYNQLDDDCDSDSDEVYVNKAGTIKNTGRSRAEEQMQSSIKQETKISKVHKTMRVSGPM</sequence>
<dbReference type="EMBL" id="JAIWYP010000003">
    <property type="protein sequence ID" value="KAH3858264.1"/>
    <property type="molecule type" value="Genomic_DNA"/>
</dbReference>
<dbReference type="AlphaFoldDB" id="A0A9D4LI88"/>
<dbReference type="Proteomes" id="UP000828390">
    <property type="component" value="Unassembled WGS sequence"/>
</dbReference>
<organism evidence="1 2">
    <name type="scientific">Dreissena polymorpha</name>
    <name type="common">Zebra mussel</name>
    <name type="synonym">Mytilus polymorpha</name>
    <dbReference type="NCBI Taxonomy" id="45954"/>
    <lineage>
        <taxon>Eukaryota</taxon>
        <taxon>Metazoa</taxon>
        <taxon>Spiralia</taxon>
        <taxon>Lophotrochozoa</taxon>
        <taxon>Mollusca</taxon>
        <taxon>Bivalvia</taxon>
        <taxon>Autobranchia</taxon>
        <taxon>Heteroconchia</taxon>
        <taxon>Euheterodonta</taxon>
        <taxon>Imparidentia</taxon>
        <taxon>Neoheterodontei</taxon>
        <taxon>Myida</taxon>
        <taxon>Dreissenoidea</taxon>
        <taxon>Dreissenidae</taxon>
        <taxon>Dreissena</taxon>
    </lineage>
</organism>
<comment type="caution">
    <text evidence="1">The sequence shown here is derived from an EMBL/GenBank/DDBJ whole genome shotgun (WGS) entry which is preliminary data.</text>
</comment>
<accession>A0A9D4LI88</accession>
<name>A0A9D4LI88_DREPO</name>